<evidence type="ECO:0008006" key="8">
    <source>
        <dbReference type="Google" id="ProtNLM"/>
    </source>
</evidence>
<protein>
    <recommendedName>
        <fullName evidence="8">DUF1656 domain-containing protein</fullName>
    </recommendedName>
</protein>
<proteinExistence type="predicted"/>
<dbReference type="AlphaFoldDB" id="A0A5C6DRS7"/>
<dbReference type="RefSeq" id="WP_146527883.1">
    <property type="nucleotide sequence ID" value="NZ_SJPV01000005.1"/>
</dbReference>
<keyword evidence="7" id="KW-1185">Reference proteome</keyword>
<keyword evidence="4 5" id="KW-0472">Membrane</keyword>
<evidence type="ECO:0000256" key="1">
    <source>
        <dbReference type="ARBA" id="ARBA00022475"/>
    </source>
</evidence>
<dbReference type="EMBL" id="SJPV01000005">
    <property type="protein sequence ID" value="TWU37459.1"/>
    <property type="molecule type" value="Genomic_DNA"/>
</dbReference>
<evidence type="ECO:0000256" key="4">
    <source>
        <dbReference type="ARBA" id="ARBA00023136"/>
    </source>
</evidence>
<evidence type="ECO:0000256" key="2">
    <source>
        <dbReference type="ARBA" id="ARBA00022692"/>
    </source>
</evidence>
<dbReference type="Proteomes" id="UP000319143">
    <property type="component" value="Unassembled WGS sequence"/>
</dbReference>
<accession>A0A5C6DRS7</accession>
<sequence length="72" mass="8234">MLADQIPSEISFTWVYLPPFMITVVLGYLATLGLTRLLNATGLSQYFWRTEIAFLAFWVMLTSLIGLFYLPP</sequence>
<evidence type="ECO:0000313" key="7">
    <source>
        <dbReference type="Proteomes" id="UP000319143"/>
    </source>
</evidence>
<keyword evidence="2 5" id="KW-0812">Transmembrane</keyword>
<dbReference type="InterPro" id="IPR012451">
    <property type="entry name" value="DUF1656"/>
</dbReference>
<keyword evidence="3 5" id="KW-1133">Transmembrane helix</keyword>
<comment type="caution">
    <text evidence="6">The sequence shown here is derived from an EMBL/GenBank/DDBJ whole genome shotgun (WGS) entry which is preliminary data.</text>
</comment>
<reference evidence="6 7" key="1">
    <citation type="submission" date="2019-02" db="EMBL/GenBank/DDBJ databases">
        <title>Deep-cultivation of Planctomycetes and their phenomic and genomic characterization uncovers novel biology.</title>
        <authorList>
            <person name="Wiegand S."/>
            <person name="Jogler M."/>
            <person name="Boedeker C."/>
            <person name="Pinto D."/>
            <person name="Vollmers J."/>
            <person name="Rivas-Marin E."/>
            <person name="Kohn T."/>
            <person name="Peeters S.H."/>
            <person name="Heuer A."/>
            <person name="Rast P."/>
            <person name="Oberbeckmann S."/>
            <person name="Bunk B."/>
            <person name="Jeske O."/>
            <person name="Meyerdierks A."/>
            <person name="Storesund J.E."/>
            <person name="Kallscheuer N."/>
            <person name="Luecker S."/>
            <person name="Lage O.M."/>
            <person name="Pohl T."/>
            <person name="Merkel B.J."/>
            <person name="Hornburger P."/>
            <person name="Mueller R.-W."/>
            <person name="Bruemmer F."/>
            <person name="Labrenz M."/>
            <person name="Spormann A.M."/>
            <person name="Op Den Camp H."/>
            <person name="Overmann J."/>
            <person name="Amann R."/>
            <person name="Jetten M.S.M."/>
            <person name="Mascher T."/>
            <person name="Medema M.H."/>
            <person name="Devos D.P."/>
            <person name="Kaster A.-K."/>
            <person name="Ovreas L."/>
            <person name="Rohde M."/>
            <person name="Galperin M.Y."/>
            <person name="Jogler C."/>
        </authorList>
    </citation>
    <scope>NUCLEOTIDE SEQUENCE [LARGE SCALE GENOMIC DNA]</scope>
    <source>
        <strain evidence="6 7">Poly41</strain>
    </source>
</reference>
<feature type="transmembrane region" description="Helical" evidence="5">
    <location>
        <begin position="46"/>
        <end position="70"/>
    </location>
</feature>
<feature type="transmembrane region" description="Helical" evidence="5">
    <location>
        <begin position="12"/>
        <end position="34"/>
    </location>
</feature>
<organism evidence="6 7">
    <name type="scientific">Novipirellula artificiosorum</name>
    <dbReference type="NCBI Taxonomy" id="2528016"/>
    <lineage>
        <taxon>Bacteria</taxon>
        <taxon>Pseudomonadati</taxon>
        <taxon>Planctomycetota</taxon>
        <taxon>Planctomycetia</taxon>
        <taxon>Pirellulales</taxon>
        <taxon>Pirellulaceae</taxon>
        <taxon>Novipirellula</taxon>
    </lineage>
</organism>
<evidence type="ECO:0000313" key="6">
    <source>
        <dbReference type="EMBL" id="TWU37459.1"/>
    </source>
</evidence>
<keyword evidence="1" id="KW-1003">Cell membrane</keyword>
<evidence type="ECO:0000256" key="3">
    <source>
        <dbReference type="ARBA" id="ARBA00022989"/>
    </source>
</evidence>
<name>A0A5C6DRS7_9BACT</name>
<dbReference type="Pfam" id="PF07869">
    <property type="entry name" value="DUF1656"/>
    <property type="match status" value="1"/>
</dbReference>
<evidence type="ECO:0000256" key="5">
    <source>
        <dbReference type="SAM" id="Phobius"/>
    </source>
</evidence>
<gene>
    <name evidence="6" type="ORF">Poly41_35910</name>
</gene>